<organism evidence="2 3">
    <name type="scientific">Chrysochromulina tobinii</name>
    <dbReference type="NCBI Taxonomy" id="1460289"/>
    <lineage>
        <taxon>Eukaryota</taxon>
        <taxon>Haptista</taxon>
        <taxon>Haptophyta</taxon>
        <taxon>Prymnesiophyceae</taxon>
        <taxon>Prymnesiales</taxon>
        <taxon>Chrysochromulinaceae</taxon>
        <taxon>Chrysochromulina</taxon>
    </lineage>
</organism>
<proteinExistence type="predicted"/>
<dbReference type="AlphaFoldDB" id="A0A0M0JXG3"/>
<evidence type="ECO:0000313" key="3">
    <source>
        <dbReference type="Proteomes" id="UP000037460"/>
    </source>
</evidence>
<protein>
    <submittedName>
        <fullName evidence="2">Uncharacterized protein</fullName>
    </submittedName>
</protein>
<feature type="region of interest" description="Disordered" evidence="1">
    <location>
        <begin position="250"/>
        <end position="310"/>
    </location>
</feature>
<gene>
    <name evidence="2" type="ORF">Ctob_008742</name>
</gene>
<reference evidence="3" key="1">
    <citation type="journal article" date="2015" name="PLoS Genet.">
        <title>Genome Sequence and Transcriptome Analyses of Chrysochromulina tobin: Metabolic Tools for Enhanced Algal Fitness in the Prominent Order Prymnesiales (Haptophyceae).</title>
        <authorList>
            <person name="Hovde B.T."/>
            <person name="Deodato C.R."/>
            <person name="Hunsperger H.M."/>
            <person name="Ryken S.A."/>
            <person name="Yost W."/>
            <person name="Jha R.K."/>
            <person name="Patterson J."/>
            <person name="Monnat R.J. Jr."/>
            <person name="Barlow S.B."/>
            <person name="Starkenburg S.R."/>
            <person name="Cattolico R.A."/>
        </authorList>
    </citation>
    <scope>NUCLEOTIDE SEQUENCE</scope>
    <source>
        <strain evidence="3">CCMP291</strain>
    </source>
</reference>
<name>A0A0M0JXG3_9EUKA</name>
<evidence type="ECO:0000313" key="2">
    <source>
        <dbReference type="EMBL" id="KOO31254.1"/>
    </source>
</evidence>
<dbReference type="EMBL" id="JWZX01002056">
    <property type="protein sequence ID" value="KOO31254.1"/>
    <property type="molecule type" value="Genomic_DNA"/>
</dbReference>
<dbReference type="Proteomes" id="UP000037460">
    <property type="component" value="Unassembled WGS sequence"/>
</dbReference>
<comment type="caution">
    <text evidence="2">The sequence shown here is derived from an EMBL/GenBank/DDBJ whole genome shotgun (WGS) entry which is preliminary data.</text>
</comment>
<dbReference type="PROSITE" id="PS50096">
    <property type="entry name" value="IQ"/>
    <property type="match status" value="1"/>
</dbReference>
<keyword evidence="3" id="KW-1185">Reference proteome</keyword>
<feature type="compositionally biased region" description="Acidic residues" evidence="1">
    <location>
        <begin position="300"/>
        <end position="310"/>
    </location>
</feature>
<accession>A0A0M0JXG3</accession>
<sequence>MARALRRAEAENSAATRLQSLSRMRRACLFLRRCCDAVLRLQAACRARAAITAAAATTIQKEARRFIAYTAYTAMLGAAVRLQSAVRRWRVGGYAAAAADARSLVRGELSAAHASLSRRMLAVVRLETAARRLEAGCCVEAALKLTRIGRGHLARVHVAQLRAARAAKHAAVTKAHQHAAVTKAHQHAAVTKAHQHAAVTEAHQQASLKDAAYRRTTGRGRHVAVSRLGSHRASNRPTVEALQSAILKPVGASKSARDSARDPAPPTSPPKSSSGGGGILNELHKRILSRRSSIGSPEAAAEEEQGEMRI</sequence>
<evidence type="ECO:0000256" key="1">
    <source>
        <dbReference type="SAM" id="MobiDB-lite"/>
    </source>
</evidence>